<dbReference type="GO" id="GO:0006281">
    <property type="term" value="P:DNA repair"/>
    <property type="evidence" value="ECO:0007669"/>
    <property type="project" value="TreeGrafter"/>
</dbReference>
<keyword evidence="3" id="KW-0067">ATP-binding</keyword>
<sequence length="658" mass="73665">MPDTPMTIEEILGPDGLLARFLDGFEFRPSQLAMANLIWESIDQKMPAIVEAGTGTGKTLGYLVPIVLSGKKAVISTGTKNLQEQIFHKDIPLLAEATGLSIDAMIMKGRRNYLCLHKYHQFFSQSSLFTGLSEVKQRLEQWLINTSFADRAEIPWMADDDTLWDALSSTSDQCLGPECIFASECYLGRLRSKAAKTRIIIVNHHLFFSDLKVKQSGFGEIIPRFQAALFDEAHDIEEIGTTYLGESFSSNQLSDLTSDLEKRVKGLHDPSEGKLKIQITNIKAAIEELKTLFDERPDKGILDHETLSAIGNGPARRISRGLKSLYELFDGTGLSDDDPSSDAVLAQGNVSLYALALRAAELERLLDQILWKRSTDWLNWYEKRKKSLVLHVSPLNISEKMKELLYQKVQTIIFTSATLSTNGNFDYIRSRLDLPGDAIEGIFPSHFDFMTQTLLYVPDELPAPGHPDFGPEIAQRILDLIEITQGRALVLFTSYHNMNLVWNILKDKIPYTILKQGDSPRSVLLDSFRHDIHSVLLGTSSFWQGVDVPGESLSCLIIDKLPFDSPGEPLVAAKINAIREQGKNPFMEYQLPSAIIALKQGMGRLIRKGTDRGVLAVLDNRIIKSRYGKFFLNSLPKIPISHKLSDISSFFEDMKGEA</sequence>
<gene>
    <name evidence="6" type="ORF">PITCH_A1920039</name>
</gene>
<name>A0A445MW44_9BACT</name>
<dbReference type="Pfam" id="PF13307">
    <property type="entry name" value="Helicase_C_2"/>
    <property type="match status" value="1"/>
</dbReference>
<reference evidence="6" key="1">
    <citation type="submission" date="2018-01" db="EMBL/GenBank/DDBJ databases">
        <authorList>
            <person name="Regsiter A."/>
            <person name="William W."/>
        </authorList>
    </citation>
    <scope>NUCLEOTIDE SEQUENCE</scope>
    <source>
        <strain evidence="6">TRIP AH-1</strain>
    </source>
</reference>
<dbReference type="GO" id="GO:0005524">
    <property type="term" value="F:ATP binding"/>
    <property type="evidence" value="ECO:0007669"/>
    <property type="project" value="UniProtKB-KW"/>
</dbReference>
<dbReference type="PANTHER" id="PTHR11472">
    <property type="entry name" value="DNA REPAIR DEAD HELICASE RAD3/XP-D SUBFAMILY MEMBER"/>
    <property type="match status" value="1"/>
</dbReference>
<dbReference type="InterPro" id="IPR011545">
    <property type="entry name" value="DEAD/DEAH_box_helicase_dom"/>
</dbReference>
<dbReference type="InterPro" id="IPR045028">
    <property type="entry name" value="DinG/Rad3-like"/>
</dbReference>
<dbReference type="SMART" id="SM00491">
    <property type="entry name" value="HELICc2"/>
    <property type="match status" value="1"/>
</dbReference>
<keyword evidence="6" id="KW-0269">Exonuclease</keyword>
<evidence type="ECO:0000256" key="3">
    <source>
        <dbReference type="ARBA" id="ARBA00022840"/>
    </source>
</evidence>
<evidence type="ECO:0000256" key="1">
    <source>
        <dbReference type="ARBA" id="ARBA00022741"/>
    </source>
</evidence>
<keyword evidence="2" id="KW-0378">Hydrolase</keyword>
<evidence type="ECO:0000256" key="4">
    <source>
        <dbReference type="ARBA" id="ARBA00038058"/>
    </source>
</evidence>
<keyword evidence="1" id="KW-0547">Nucleotide-binding</keyword>
<evidence type="ECO:0000259" key="5">
    <source>
        <dbReference type="PROSITE" id="PS51193"/>
    </source>
</evidence>
<dbReference type="PANTHER" id="PTHR11472:SF34">
    <property type="entry name" value="REGULATOR OF TELOMERE ELONGATION HELICASE 1"/>
    <property type="match status" value="1"/>
</dbReference>
<feature type="domain" description="Helicase ATP-binding" evidence="5">
    <location>
        <begin position="17"/>
        <end position="294"/>
    </location>
</feature>
<dbReference type="InterPro" id="IPR014013">
    <property type="entry name" value="Helic_SF1/SF2_ATP-bd_DinG/Rad3"/>
</dbReference>
<evidence type="ECO:0000256" key="2">
    <source>
        <dbReference type="ARBA" id="ARBA00022801"/>
    </source>
</evidence>
<comment type="similarity">
    <text evidence="4">Belongs to the helicase family. DinG subfamily.</text>
</comment>
<dbReference type="GO" id="GO:0004527">
    <property type="term" value="F:exonuclease activity"/>
    <property type="evidence" value="ECO:0007669"/>
    <property type="project" value="UniProtKB-KW"/>
</dbReference>
<organism evidence="6">
    <name type="scientific">uncultured Desulfobacterium sp</name>
    <dbReference type="NCBI Taxonomy" id="201089"/>
    <lineage>
        <taxon>Bacteria</taxon>
        <taxon>Pseudomonadati</taxon>
        <taxon>Thermodesulfobacteriota</taxon>
        <taxon>Desulfobacteria</taxon>
        <taxon>Desulfobacterales</taxon>
        <taxon>Desulfobacteriaceae</taxon>
        <taxon>Desulfobacterium</taxon>
        <taxon>environmental samples</taxon>
    </lineage>
</organism>
<keyword evidence="6" id="KW-0347">Helicase</keyword>
<dbReference type="GO" id="GO:0003676">
    <property type="term" value="F:nucleic acid binding"/>
    <property type="evidence" value="ECO:0007669"/>
    <property type="project" value="InterPro"/>
</dbReference>
<dbReference type="FunFam" id="3.40.50.300:FF:000437">
    <property type="entry name" value="ATP-dependent DNA helicase DinG"/>
    <property type="match status" value="1"/>
</dbReference>
<dbReference type="GO" id="GO:0003678">
    <property type="term" value="F:DNA helicase activity"/>
    <property type="evidence" value="ECO:0007669"/>
    <property type="project" value="TreeGrafter"/>
</dbReference>
<keyword evidence="6" id="KW-0540">Nuclease</keyword>
<accession>A0A445MW44</accession>
<dbReference type="Pfam" id="PF00270">
    <property type="entry name" value="DEAD"/>
    <property type="match status" value="1"/>
</dbReference>
<dbReference type="AlphaFoldDB" id="A0A445MW44"/>
<dbReference type="GO" id="GO:0016818">
    <property type="term" value="F:hydrolase activity, acting on acid anhydrides, in phosphorus-containing anhydrides"/>
    <property type="evidence" value="ECO:0007669"/>
    <property type="project" value="InterPro"/>
</dbReference>
<evidence type="ECO:0000313" key="6">
    <source>
        <dbReference type="EMBL" id="SPD73700.1"/>
    </source>
</evidence>
<protein>
    <submittedName>
        <fullName evidence="6">Putative DnaQ family exonuclease/DinG family helicase</fullName>
    </submittedName>
</protein>
<dbReference type="PROSITE" id="PS51193">
    <property type="entry name" value="HELICASE_ATP_BIND_2"/>
    <property type="match status" value="1"/>
</dbReference>
<dbReference type="SUPFAM" id="SSF52540">
    <property type="entry name" value="P-loop containing nucleoside triphosphate hydrolases"/>
    <property type="match status" value="2"/>
</dbReference>
<proteinExistence type="inferred from homology"/>
<dbReference type="InterPro" id="IPR027417">
    <property type="entry name" value="P-loop_NTPase"/>
</dbReference>
<dbReference type="Gene3D" id="3.40.50.300">
    <property type="entry name" value="P-loop containing nucleotide triphosphate hydrolases"/>
    <property type="match status" value="2"/>
</dbReference>
<dbReference type="EMBL" id="OJIN01000104">
    <property type="protein sequence ID" value="SPD73700.1"/>
    <property type="molecule type" value="Genomic_DNA"/>
</dbReference>
<dbReference type="InterPro" id="IPR006555">
    <property type="entry name" value="ATP-dep_Helicase_C"/>
</dbReference>